<gene>
    <name evidence="8" type="ORF">PT974_03897</name>
</gene>
<evidence type="ECO:0000256" key="5">
    <source>
        <dbReference type="ARBA" id="ARBA00022723"/>
    </source>
</evidence>
<dbReference type="InterPro" id="IPR036396">
    <property type="entry name" value="Cyt_P450_sf"/>
</dbReference>
<evidence type="ECO:0000256" key="6">
    <source>
        <dbReference type="ARBA" id="ARBA00023004"/>
    </source>
</evidence>
<dbReference type="Pfam" id="PF00067">
    <property type="entry name" value="p450"/>
    <property type="match status" value="1"/>
</dbReference>
<keyword evidence="9" id="KW-1185">Reference proteome</keyword>
<protein>
    <submittedName>
        <fullName evidence="8">Cytochrome P450 monooxygenase -like protein</fullName>
    </submittedName>
</protein>
<dbReference type="PANTHER" id="PTHR24306">
    <property type="match status" value="1"/>
</dbReference>
<dbReference type="EMBL" id="JAVFKD010000004">
    <property type="protein sequence ID" value="KAK5995489.1"/>
    <property type="molecule type" value="Genomic_DNA"/>
</dbReference>
<keyword evidence="7" id="KW-0560">Oxidoreductase</keyword>
<comment type="subcellular location">
    <subcellularLocation>
        <location evidence="2">Endoplasmic reticulum membrane</location>
        <topology evidence="2">Single-pass membrane protein</topology>
    </subcellularLocation>
</comment>
<dbReference type="PRINTS" id="PR00465">
    <property type="entry name" value="EP450IV"/>
</dbReference>
<evidence type="ECO:0000256" key="2">
    <source>
        <dbReference type="ARBA" id="ARBA00004389"/>
    </source>
</evidence>
<dbReference type="Gene3D" id="1.10.630.10">
    <property type="entry name" value="Cytochrome P450"/>
    <property type="match status" value="1"/>
</dbReference>
<keyword evidence="4" id="KW-0444">Lipid biosynthesis</keyword>
<dbReference type="Proteomes" id="UP001338125">
    <property type="component" value="Unassembled WGS sequence"/>
</dbReference>
<dbReference type="PANTHER" id="PTHR24306:SF7">
    <property type="entry name" value="AHBB"/>
    <property type="match status" value="1"/>
</dbReference>
<evidence type="ECO:0000256" key="1">
    <source>
        <dbReference type="ARBA" id="ARBA00001971"/>
    </source>
</evidence>
<dbReference type="InterPro" id="IPR002403">
    <property type="entry name" value="Cyt_P450_E_grp-IV"/>
</dbReference>
<keyword evidence="4" id="KW-0443">Lipid metabolism</keyword>
<evidence type="ECO:0000256" key="7">
    <source>
        <dbReference type="ARBA" id="ARBA00023033"/>
    </source>
</evidence>
<dbReference type="SUPFAM" id="SSF48264">
    <property type="entry name" value="Cytochrome P450"/>
    <property type="match status" value="1"/>
</dbReference>
<comment type="cofactor">
    <cofactor evidence="1">
        <name>heme</name>
        <dbReference type="ChEBI" id="CHEBI:30413"/>
    </cofactor>
</comment>
<keyword evidence="7" id="KW-0503">Monooxygenase</keyword>
<accession>A0ABR0STN9</accession>
<keyword evidence="5" id="KW-0479">Metal-binding</keyword>
<dbReference type="InterPro" id="IPR001128">
    <property type="entry name" value="Cyt_P450"/>
</dbReference>
<keyword evidence="6" id="KW-0408">Iron</keyword>
<evidence type="ECO:0000256" key="3">
    <source>
        <dbReference type="ARBA" id="ARBA00010617"/>
    </source>
</evidence>
<proteinExistence type="inferred from homology"/>
<evidence type="ECO:0000313" key="9">
    <source>
        <dbReference type="Proteomes" id="UP001338125"/>
    </source>
</evidence>
<reference evidence="8 9" key="1">
    <citation type="submission" date="2024-01" db="EMBL/GenBank/DDBJ databases">
        <title>Complete genome of Cladobotryum mycophilum ATHUM6906.</title>
        <authorList>
            <person name="Christinaki A.C."/>
            <person name="Myridakis A.I."/>
            <person name="Kouvelis V.N."/>
        </authorList>
    </citation>
    <scope>NUCLEOTIDE SEQUENCE [LARGE SCALE GENOMIC DNA]</scope>
    <source>
        <strain evidence="8 9">ATHUM6906</strain>
    </source>
</reference>
<organism evidence="8 9">
    <name type="scientific">Cladobotryum mycophilum</name>
    <dbReference type="NCBI Taxonomy" id="491253"/>
    <lineage>
        <taxon>Eukaryota</taxon>
        <taxon>Fungi</taxon>
        <taxon>Dikarya</taxon>
        <taxon>Ascomycota</taxon>
        <taxon>Pezizomycotina</taxon>
        <taxon>Sordariomycetes</taxon>
        <taxon>Hypocreomycetidae</taxon>
        <taxon>Hypocreales</taxon>
        <taxon>Hypocreaceae</taxon>
        <taxon>Cladobotryum</taxon>
    </lineage>
</organism>
<evidence type="ECO:0000256" key="4">
    <source>
        <dbReference type="ARBA" id="ARBA00022516"/>
    </source>
</evidence>
<evidence type="ECO:0000313" key="8">
    <source>
        <dbReference type="EMBL" id="KAK5995489.1"/>
    </source>
</evidence>
<name>A0ABR0STN9_9HYPO</name>
<comment type="similarity">
    <text evidence="3">Belongs to the cytochrome P450 family.</text>
</comment>
<dbReference type="CDD" id="cd11040">
    <property type="entry name" value="CYP7_CYP8-like"/>
    <property type="match status" value="1"/>
</dbReference>
<sequence length="548" mass="62336">MAFLNELWSGVTDGLINTQQSITLAAIATLLIVLFTTKAISGNSVSVENNGKQKIPPVSTHWIPFIGNTPFMIIGREGFLAGLRDRYEGIFSFTMMGKMHHFVYKPSLVTALFNLQRPAEEDQTMTNRILTSTFGLPKADQNVYNSMLEDARAQYRHLLSEPGLSEITNVTLRLIKRRIADLVTFNSYPADQAEWERLADADVIENADGKGGSVVEADFMELIRNFVAHTASPAIFGTDFVENFPDVFKWIWTFDKGFVMLAAGVPTWVPLPRLQRGKQARRRIQDYMYEFNQALEKHMDGQDPGPRWQDLDNVGRVVKGRAEEYRKHGMSLDGRAALDLALLWSTTANSSPLIAWMLFEIYRDAVLLEQIREEIAPYMKAVQPKNEFGPGVWVQPELETVDLDGLLTKCPLLKAAYVETLRLYTSVWMVKWMYHDTVLDERGKDGESYLLEKGSYAHMPLELHQFDPTYFPEPNEWRAERHIKEVVDENGEKTLTADLGTIKPYSGGVKMCKGRAFALREMLLFTSSIITFYDMQPAKGGRGRHRKR</sequence>
<comment type="caution">
    <text evidence="8">The sequence shown here is derived from an EMBL/GenBank/DDBJ whole genome shotgun (WGS) entry which is preliminary data.</text>
</comment>